<proteinExistence type="predicted"/>
<dbReference type="AlphaFoldDB" id="A0A7K0CVJ7"/>
<protein>
    <recommendedName>
        <fullName evidence="1">HTH cro/C1-type domain-containing protein</fullName>
    </recommendedName>
</protein>
<evidence type="ECO:0000259" key="1">
    <source>
        <dbReference type="PROSITE" id="PS50943"/>
    </source>
</evidence>
<dbReference type="InterPro" id="IPR043917">
    <property type="entry name" value="DUF5753"/>
</dbReference>
<dbReference type="SUPFAM" id="SSF47413">
    <property type="entry name" value="lambda repressor-like DNA-binding domains"/>
    <property type="match status" value="1"/>
</dbReference>
<feature type="domain" description="HTH cro/C1-type" evidence="1">
    <location>
        <begin position="23"/>
        <end position="78"/>
    </location>
</feature>
<evidence type="ECO:0000313" key="2">
    <source>
        <dbReference type="EMBL" id="MQY17458.1"/>
    </source>
</evidence>
<dbReference type="Gene3D" id="1.10.260.40">
    <property type="entry name" value="lambda repressor-like DNA-binding domains"/>
    <property type="match status" value="1"/>
</dbReference>
<sequence length="298" mass="33261">MTTNDSSDDNSTTLPRRQLGQYLKENRLGAGLKLEEVAPLMQWSASKLSRIEAGKSPNVRVIDVEALCGIYDIEDAEVVAGLVGLAKQSAGKSWWQAYDDIMSGNFDLYVGMESSAKHIQIFRPDTPSGLFQTMAYARAADRIYFSDITDEELDRRIELKTKRQALITRKTNAPTIELVLQEGALRTVLGGPEVMRDQLIHLANMPINVTVRILPFTAGFPLGTAPGPFTILDFGQDVKGRKVSPTVVYIESYAGDMYLERTKDVGRYRRAYDVMQQSSLDVASSKRLLRQVAKEYRA</sequence>
<dbReference type="Pfam" id="PF19054">
    <property type="entry name" value="DUF5753"/>
    <property type="match status" value="1"/>
</dbReference>
<evidence type="ECO:0000313" key="3">
    <source>
        <dbReference type="Proteomes" id="UP000438448"/>
    </source>
</evidence>
<dbReference type="CDD" id="cd00093">
    <property type="entry name" value="HTH_XRE"/>
    <property type="match status" value="1"/>
</dbReference>
<dbReference type="GO" id="GO:0003677">
    <property type="term" value="F:DNA binding"/>
    <property type="evidence" value="ECO:0007669"/>
    <property type="project" value="InterPro"/>
</dbReference>
<organism evidence="2 3">
    <name type="scientific">Nocardia macrotermitis</name>
    <dbReference type="NCBI Taxonomy" id="2585198"/>
    <lineage>
        <taxon>Bacteria</taxon>
        <taxon>Bacillati</taxon>
        <taxon>Actinomycetota</taxon>
        <taxon>Actinomycetes</taxon>
        <taxon>Mycobacteriales</taxon>
        <taxon>Nocardiaceae</taxon>
        <taxon>Nocardia</taxon>
    </lineage>
</organism>
<dbReference type="RefSeq" id="WP_319944355.1">
    <property type="nucleotide sequence ID" value="NZ_WEGK01000001.1"/>
</dbReference>
<accession>A0A7K0CVJ7</accession>
<dbReference type="Pfam" id="PF13560">
    <property type="entry name" value="HTH_31"/>
    <property type="match status" value="1"/>
</dbReference>
<dbReference type="PROSITE" id="PS50943">
    <property type="entry name" value="HTH_CROC1"/>
    <property type="match status" value="1"/>
</dbReference>
<dbReference type="InterPro" id="IPR001387">
    <property type="entry name" value="Cro/C1-type_HTH"/>
</dbReference>
<dbReference type="SMART" id="SM00530">
    <property type="entry name" value="HTH_XRE"/>
    <property type="match status" value="1"/>
</dbReference>
<dbReference type="EMBL" id="WEGK01000001">
    <property type="protein sequence ID" value="MQY17458.1"/>
    <property type="molecule type" value="Genomic_DNA"/>
</dbReference>
<reference evidence="2 3" key="1">
    <citation type="submission" date="2019-10" db="EMBL/GenBank/DDBJ databases">
        <title>Nocardia macrotermitis sp. nov. and Nocardia aurantia sp. nov., isolated from the gut of fungus growing-termite Macrotermes natalensis.</title>
        <authorList>
            <person name="Benndorf R."/>
            <person name="Schwitalla J."/>
            <person name="Martin K."/>
            <person name="De Beer W."/>
            <person name="Kaster A.-K."/>
            <person name="Vollmers J."/>
            <person name="Poulsen M."/>
            <person name="Beemelmanns C."/>
        </authorList>
    </citation>
    <scope>NUCLEOTIDE SEQUENCE [LARGE SCALE GENOMIC DNA]</scope>
    <source>
        <strain evidence="2 3">RB20</strain>
    </source>
</reference>
<dbReference type="InterPro" id="IPR010982">
    <property type="entry name" value="Lambda_DNA-bd_dom_sf"/>
</dbReference>
<name>A0A7K0CVJ7_9NOCA</name>
<gene>
    <name evidence="2" type="ORF">NRB20_05220</name>
</gene>
<keyword evidence="3" id="KW-1185">Reference proteome</keyword>
<dbReference type="Proteomes" id="UP000438448">
    <property type="component" value="Unassembled WGS sequence"/>
</dbReference>
<comment type="caution">
    <text evidence="2">The sequence shown here is derived from an EMBL/GenBank/DDBJ whole genome shotgun (WGS) entry which is preliminary data.</text>
</comment>